<dbReference type="PANTHER" id="PTHR43667">
    <property type="entry name" value="CYCLOPROPANE-FATTY-ACYL-PHOSPHOLIPID SYNTHASE"/>
    <property type="match status" value="1"/>
</dbReference>
<dbReference type="EC" id="2.1.1.-" evidence="2"/>
<proteinExistence type="predicted"/>
<keyword evidence="3" id="KW-1185">Reference proteome</keyword>
<keyword evidence="2" id="KW-0489">Methyltransferase</keyword>
<dbReference type="EMBL" id="CP036290">
    <property type="protein sequence ID" value="QDU85922.1"/>
    <property type="molecule type" value="Genomic_DNA"/>
</dbReference>
<organism evidence="2 3">
    <name type="scientific">Rohdeia mirabilis</name>
    <dbReference type="NCBI Taxonomy" id="2528008"/>
    <lineage>
        <taxon>Bacteria</taxon>
        <taxon>Pseudomonadati</taxon>
        <taxon>Planctomycetota</taxon>
        <taxon>Planctomycetia</taxon>
        <taxon>Planctomycetia incertae sedis</taxon>
        <taxon>Rohdeia</taxon>
    </lineage>
</organism>
<dbReference type="Gene3D" id="3.40.50.150">
    <property type="entry name" value="Vaccinia Virus protein VP39"/>
    <property type="match status" value="1"/>
</dbReference>
<evidence type="ECO:0000313" key="2">
    <source>
        <dbReference type="EMBL" id="QDU85922.1"/>
    </source>
</evidence>
<evidence type="ECO:0000313" key="3">
    <source>
        <dbReference type="Proteomes" id="UP000319342"/>
    </source>
</evidence>
<dbReference type="InterPro" id="IPR041698">
    <property type="entry name" value="Methyltransf_25"/>
</dbReference>
<sequence>MWDEEFDWSRGGEEWTVSPAWWESILDATVRRVARPGQAVLEIGPGAGRFTAELLGARPRRLVLLDLSPKCLEMCRERFAPAEAVLEFVLGDGAGVPLDESETFDLIFSFDVFVHVERPEVMSYFTDFARLLVPGGHGVVHYASIDRTPEGLDPRSGWRADLRSTDMREILAANGLELVDDIYDPQISHANSSIAIFRRPEVTG</sequence>
<dbReference type="InterPro" id="IPR029063">
    <property type="entry name" value="SAM-dependent_MTases_sf"/>
</dbReference>
<dbReference type="AlphaFoldDB" id="A0A518D363"/>
<feature type="domain" description="Methyltransferase" evidence="1">
    <location>
        <begin position="40"/>
        <end position="136"/>
    </location>
</feature>
<dbReference type="CDD" id="cd02440">
    <property type="entry name" value="AdoMet_MTases"/>
    <property type="match status" value="1"/>
</dbReference>
<protein>
    <submittedName>
        <fullName evidence="2">Phthiotriol/phenolphthiotriol dimycocerosates methyltransferase</fullName>
        <ecNumber evidence="2">2.1.1.-</ecNumber>
    </submittedName>
</protein>
<dbReference type="Pfam" id="PF13649">
    <property type="entry name" value="Methyltransf_25"/>
    <property type="match status" value="1"/>
</dbReference>
<dbReference type="SUPFAM" id="SSF53335">
    <property type="entry name" value="S-adenosyl-L-methionine-dependent methyltransferases"/>
    <property type="match status" value="1"/>
</dbReference>
<dbReference type="RefSeq" id="WP_419185988.1">
    <property type="nucleotide sequence ID" value="NZ_CP036290.1"/>
</dbReference>
<evidence type="ECO:0000259" key="1">
    <source>
        <dbReference type="Pfam" id="PF13649"/>
    </source>
</evidence>
<reference evidence="2 3" key="1">
    <citation type="submission" date="2019-02" db="EMBL/GenBank/DDBJ databases">
        <title>Deep-cultivation of Planctomycetes and their phenomic and genomic characterization uncovers novel biology.</title>
        <authorList>
            <person name="Wiegand S."/>
            <person name="Jogler M."/>
            <person name="Boedeker C."/>
            <person name="Pinto D."/>
            <person name="Vollmers J."/>
            <person name="Rivas-Marin E."/>
            <person name="Kohn T."/>
            <person name="Peeters S.H."/>
            <person name="Heuer A."/>
            <person name="Rast P."/>
            <person name="Oberbeckmann S."/>
            <person name="Bunk B."/>
            <person name="Jeske O."/>
            <person name="Meyerdierks A."/>
            <person name="Storesund J.E."/>
            <person name="Kallscheuer N."/>
            <person name="Luecker S."/>
            <person name="Lage O.M."/>
            <person name="Pohl T."/>
            <person name="Merkel B.J."/>
            <person name="Hornburger P."/>
            <person name="Mueller R.-W."/>
            <person name="Bruemmer F."/>
            <person name="Labrenz M."/>
            <person name="Spormann A.M."/>
            <person name="Op den Camp H."/>
            <person name="Overmann J."/>
            <person name="Amann R."/>
            <person name="Jetten M.S.M."/>
            <person name="Mascher T."/>
            <person name="Medema M.H."/>
            <person name="Devos D.P."/>
            <person name="Kaster A.-K."/>
            <person name="Ovreas L."/>
            <person name="Rohde M."/>
            <person name="Galperin M.Y."/>
            <person name="Jogler C."/>
        </authorList>
    </citation>
    <scope>NUCLEOTIDE SEQUENCE [LARGE SCALE GENOMIC DNA]</scope>
    <source>
        <strain evidence="2 3">Pla163</strain>
    </source>
</reference>
<dbReference type="GO" id="GO:0008168">
    <property type="term" value="F:methyltransferase activity"/>
    <property type="evidence" value="ECO:0007669"/>
    <property type="project" value="UniProtKB-KW"/>
</dbReference>
<accession>A0A518D363</accession>
<keyword evidence="2" id="KW-0808">Transferase</keyword>
<dbReference type="Proteomes" id="UP000319342">
    <property type="component" value="Chromosome"/>
</dbReference>
<gene>
    <name evidence="2" type="ORF">Pla163_30690</name>
</gene>
<dbReference type="GO" id="GO:0032259">
    <property type="term" value="P:methylation"/>
    <property type="evidence" value="ECO:0007669"/>
    <property type="project" value="UniProtKB-KW"/>
</dbReference>
<dbReference type="InterPro" id="IPR050723">
    <property type="entry name" value="CFA/CMAS"/>
</dbReference>
<name>A0A518D363_9BACT</name>
<dbReference type="PANTHER" id="PTHR43667:SF2">
    <property type="entry name" value="FATTY ACID C-METHYL TRANSFERASE"/>
    <property type="match status" value="1"/>
</dbReference>